<organism evidence="1 2">
    <name type="scientific">Hohenbuehelia grisea</name>
    <dbReference type="NCBI Taxonomy" id="104357"/>
    <lineage>
        <taxon>Eukaryota</taxon>
        <taxon>Fungi</taxon>
        <taxon>Dikarya</taxon>
        <taxon>Basidiomycota</taxon>
        <taxon>Agaricomycotina</taxon>
        <taxon>Agaricomycetes</taxon>
        <taxon>Agaricomycetidae</taxon>
        <taxon>Agaricales</taxon>
        <taxon>Pleurotineae</taxon>
        <taxon>Pleurotaceae</taxon>
        <taxon>Hohenbuehelia</taxon>
    </lineage>
</organism>
<dbReference type="Proteomes" id="UP001556367">
    <property type="component" value="Unassembled WGS sequence"/>
</dbReference>
<name>A0ABR3JM54_9AGAR</name>
<evidence type="ECO:0000313" key="2">
    <source>
        <dbReference type="Proteomes" id="UP001556367"/>
    </source>
</evidence>
<keyword evidence="2" id="KW-1185">Reference proteome</keyword>
<evidence type="ECO:0000313" key="1">
    <source>
        <dbReference type="EMBL" id="KAL0956879.1"/>
    </source>
</evidence>
<accession>A0ABR3JM54</accession>
<protein>
    <submittedName>
        <fullName evidence="1">Uncharacterized protein</fullName>
    </submittedName>
</protein>
<reference evidence="2" key="1">
    <citation type="submission" date="2024-06" db="EMBL/GenBank/DDBJ databases">
        <title>Multi-omics analyses provide insights into the biosynthesis of the anticancer antibiotic pleurotin in Hohenbuehelia grisea.</title>
        <authorList>
            <person name="Weaver J.A."/>
            <person name="Alberti F."/>
        </authorList>
    </citation>
    <scope>NUCLEOTIDE SEQUENCE [LARGE SCALE GENOMIC DNA]</scope>
    <source>
        <strain evidence="2">T-177</strain>
    </source>
</reference>
<gene>
    <name evidence="1" type="ORF">HGRIS_002987</name>
</gene>
<proteinExistence type="predicted"/>
<comment type="caution">
    <text evidence="1">The sequence shown here is derived from an EMBL/GenBank/DDBJ whole genome shotgun (WGS) entry which is preliminary data.</text>
</comment>
<dbReference type="EMBL" id="JASNQZ010000006">
    <property type="protein sequence ID" value="KAL0956879.1"/>
    <property type="molecule type" value="Genomic_DNA"/>
</dbReference>
<sequence>MPQMLQPGERVVFVLLQYRHKGSPNDPYATVRAFSIQGFALAAYHIYRNAVTPTNLPRCVNEVGPGITMALGSGTWGARQLQGSLYERTVVYHALETNVFLFYLQNASDELQASVLQYCLSALSIGAVSAVPALRSTDPCLDND</sequence>